<sequence>MTTAAFGYLSLFRKSAMAFGSLPVSRLAFTESARHMATNTRPLHPPMGIPGSLRHFTSLRASSSDNVKIETTKSPVPITLLSGFLGTGKTTALKHLLETNDNKKIGVIVNDVAAVNIDAKLIQSQSSDMVELQNGCACCSLADELFFSVEKILLGRDLDAIVVELSGVADPMAIRNNWKMAPSEVRDMADIARVVTLVDSQTFGTDYMTWDTAADRPGRTNPVDPCAGNAKVAELLAEQVEAANLVLINKCDLSNAEEVLVAEKVTRALNGKTNVEKVVFGKIVPKLILGTVEEITAACTDPACDDESHSHSHTQDHGCMESGCNDSSHSHAHDHACVDAGCTDVSHEHSHAHSESTCADPDCTDATHEHTHSHSTSTDQLGIVNFVYKAAVPFEPKRLMTMLETWPIPLKDTLDLGFLQEEQTKVLFEDGMDESPFNGVLRSKGFCWFGPSKWSGANSDAWRHETAMYWSHAGKHFSITSGGKWWGTMPREKMTKFFDENMAEFDRIVRDDFVSEEFGDRRQEIVFIGIGLNENEIRAAMDECLMTESEMAKYRQNLQNLLATTMATSSGPSLFDVGTIDHADTK</sequence>
<evidence type="ECO:0000313" key="8">
    <source>
        <dbReference type="EMBL" id="CAG9287676.1"/>
    </source>
</evidence>
<dbReference type="Gene3D" id="3.40.50.300">
    <property type="entry name" value="P-loop containing nucleotide triphosphate hydrolases"/>
    <property type="match status" value="1"/>
</dbReference>
<dbReference type="Gene3D" id="3.30.1220.10">
    <property type="entry name" value="CobW-like, C-terminal domain"/>
    <property type="match status" value="1"/>
</dbReference>
<reference evidence="8" key="1">
    <citation type="submission" date="2022-02" db="EMBL/GenBank/DDBJ databases">
        <authorList>
            <person name="Giguere J D."/>
        </authorList>
    </citation>
    <scope>NUCLEOTIDE SEQUENCE</scope>
    <source>
        <strain evidence="8">CCAP 1055/1</strain>
    </source>
</reference>
<dbReference type="Pfam" id="PF07683">
    <property type="entry name" value="CobW_C"/>
    <property type="match status" value="1"/>
</dbReference>
<comment type="catalytic activity">
    <reaction evidence="5">
        <text>GTP + H2O = GDP + phosphate + H(+)</text>
        <dbReference type="Rhea" id="RHEA:19669"/>
        <dbReference type="ChEBI" id="CHEBI:15377"/>
        <dbReference type="ChEBI" id="CHEBI:15378"/>
        <dbReference type="ChEBI" id="CHEBI:37565"/>
        <dbReference type="ChEBI" id="CHEBI:43474"/>
        <dbReference type="ChEBI" id="CHEBI:58189"/>
    </reaction>
    <physiologicalReaction direction="left-to-right" evidence="5">
        <dbReference type="Rhea" id="RHEA:19670"/>
    </physiologicalReaction>
</comment>
<dbReference type="AlphaFoldDB" id="A0A8J9X794"/>
<feature type="region of interest" description="Disordered" evidence="6">
    <location>
        <begin position="303"/>
        <end position="325"/>
    </location>
</feature>
<evidence type="ECO:0000256" key="1">
    <source>
        <dbReference type="ARBA" id="ARBA00022741"/>
    </source>
</evidence>
<protein>
    <recommendedName>
        <fullName evidence="7">CobW C-terminal domain-containing protein</fullName>
    </recommendedName>
</protein>
<feature type="domain" description="CobW C-terminal" evidence="7">
    <location>
        <begin position="383"/>
        <end position="545"/>
    </location>
</feature>
<dbReference type="SUPFAM" id="SSF90002">
    <property type="entry name" value="Hypothetical protein YjiA, C-terminal domain"/>
    <property type="match status" value="1"/>
</dbReference>
<evidence type="ECO:0000256" key="5">
    <source>
        <dbReference type="ARBA" id="ARBA00049117"/>
    </source>
</evidence>
<name>A0A8J9X794_PHATR</name>
<dbReference type="GO" id="GO:0016787">
    <property type="term" value="F:hydrolase activity"/>
    <property type="evidence" value="ECO:0007669"/>
    <property type="project" value="UniProtKB-KW"/>
</dbReference>
<feature type="compositionally biased region" description="Basic and acidic residues" evidence="6">
    <location>
        <begin position="306"/>
        <end position="319"/>
    </location>
</feature>
<dbReference type="CDD" id="cd03112">
    <property type="entry name" value="CobW-like"/>
    <property type="match status" value="1"/>
</dbReference>
<dbReference type="InterPro" id="IPR051927">
    <property type="entry name" value="Zn_Chap_cDPG_Synth"/>
</dbReference>
<evidence type="ECO:0000256" key="3">
    <source>
        <dbReference type="ARBA" id="ARBA00023186"/>
    </source>
</evidence>
<evidence type="ECO:0000256" key="4">
    <source>
        <dbReference type="ARBA" id="ARBA00034320"/>
    </source>
</evidence>
<evidence type="ECO:0000259" key="7">
    <source>
        <dbReference type="SMART" id="SM00833"/>
    </source>
</evidence>
<comment type="similarity">
    <text evidence="4">Belongs to the SIMIBI class G3E GTPase family. ZNG1 subfamily.</text>
</comment>
<dbReference type="InterPro" id="IPR003495">
    <property type="entry name" value="CobW/HypB/UreG_nucleotide-bd"/>
</dbReference>
<dbReference type="Pfam" id="PF02492">
    <property type="entry name" value="cobW"/>
    <property type="match status" value="1"/>
</dbReference>
<keyword evidence="3" id="KW-0143">Chaperone</keyword>
<dbReference type="PANTHER" id="PTHR43603:SF1">
    <property type="entry name" value="ZINC-REGULATED GTPASE METALLOPROTEIN ACTIVATOR 1"/>
    <property type="match status" value="1"/>
</dbReference>
<organism evidence="8">
    <name type="scientific">Phaeodactylum tricornutum</name>
    <name type="common">Diatom</name>
    <dbReference type="NCBI Taxonomy" id="2850"/>
    <lineage>
        <taxon>Eukaryota</taxon>
        <taxon>Sar</taxon>
        <taxon>Stramenopiles</taxon>
        <taxon>Ochrophyta</taxon>
        <taxon>Bacillariophyta</taxon>
        <taxon>Bacillariophyceae</taxon>
        <taxon>Bacillariophycidae</taxon>
        <taxon>Naviculales</taxon>
        <taxon>Phaeodactylaceae</taxon>
        <taxon>Phaeodactylum</taxon>
    </lineage>
</organism>
<dbReference type="SUPFAM" id="SSF52540">
    <property type="entry name" value="P-loop containing nucleoside triphosphate hydrolases"/>
    <property type="match status" value="1"/>
</dbReference>
<dbReference type="Proteomes" id="UP000836788">
    <property type="component" value="Chromosome 3"/>
</dbReference>
<accession>A0A8J9X794</accession>
<dbReference type="InterPro" id="IPR027417">
    <property type="entry name" value="P-loop_NTPase"/>
</dbReference>
<dbReference type="InterPro" id="IPR036627">
    <property type="entry name" value="CobW-likC_sf"/>
</dbReference>
<proteinExistence type="inferred from homology"/>
<dbReference type="EMBL" id="OU594944">
    <property type="protein sequence ID" value="CAG9287676.1"/>
    <property type="molecule type" value="Genomic_DNA"/>
</dbReference>
<dbReference type="InterPro" id="IPR011629">
    <property type="entry name" value="CobW-like_C"/>
</dbReference>
<dbReference type="SMART" id="SM00833">
    <property type="entry name" value="CobW_C"/>
    <property type="match status" value="1"/>
</dbReference>
<feature type="region of interest" description="Disordered" evidence="6">
    <location>
        <begin position="353"/>
        <end position="376"/>
    </location>
</feature>
<evidence type="ECO:0000256" key="6">
    <source>
        <dbReference type="SAM" id="MobiDB-lite"/>
    </source>
</evidence>
<keyword evidence="1" id="KW-0547">Nucleotide-binding</keyword>
<dbReference type="GO" id="GO:0000166">
    <property type="term" value="F:nucleotide binding"/>
    <property type="evidence" value="ECO:0007669"/>
    <property type="project" value="UniProtKB-KW"/>
</dbReference>
<dbReference type="PANTHER" id="PTHR43603">
    <property type="entry name" value="COBW DOMAIN-CONTAINING PROTEIN DDB_G0274527"/>
    <property type="match status" value="1"/>
</dbReference>
<keyword evidence="2" id="KW-0378">Hydrolase</keyword>
<gene>
    <name evidence="8" type="ORF">PTTT1_LOCUS36248</name>
</gene>
<evidence type="ECO:0000256" key="2">
    <source>
        <dbReference type="ARBA" id="ARBA00022801"/>
    </source>
</evidence>